<dbReference type="SUPFAM" id="SSF55486">
    <property type="entry name" value="Metalloproteases ('zincins'), catalytic domain"/>
    <property type="match status" value="1"/>
</dbReference>
<dbReference type="InterPro" id="IPR010428">
    <property type="entry name" value="Zincin_1"/>
</dbReference>
<protein>
    <submittedName>
        <fullName evidence="1">Zinicin-like metallopeptidase</fullName>
    </submittedName>
</protein>
<sequence length="166" mass="19417">MWNHPNHVIHNNAHAQPYHEDMLRSPWQSHTYRNRHGRGSRTPMFGTRLPRYRTRSGMFDDMVSSQIRRLLAAWPELIRPVQFAVEDVPPSTPAPWESRPNVTSQCYTTSHGVPARIVLYRLPMQMHHSTKQELEWAIRDALVARIAELYGRRPEEIDPDWSGTES</sequence>
<dbReference type="CDD" id="cd12954">
    <property type="entry name" value="MMP_TTHA0227_like_1"/>
    <property type="match status" value="1"/>
</dbReference>
<reference evidence="2" key="1">
    <citation type="submission" date="2016-08" db="EMBL/GenBank/DDBJ databases">
        <authorList>
            <person name="Varghese N."/>
            <person name="Submissions Spin"/>
        </authorList>
    </citation>
    <scope>NUCLEOTIDE SEQUENCE [LARGE SCALE GENOMIC DNA]</scope>
    <source>
        <strain evidence="2">R-52791</strain>
    </source>
</reference>
<organism evidence="1 2">
    <name type="scientific">Bifidobacterium commune</name>
    <dbReference type="NCBI Taxonomy" id="1505727"/>
    <lineage>
        <taxon>Bacteria</taxon>
        <taxon>Bacillati</taxon>
        <taxon>Actinomycetota</taxon>
        <taxon>Actinomycetes</taxon>
        <taxon>Bifidobacteriales</taxon>
        <taxon>Bifidobacteriaceae</taxon>
        <taxon>Bifidobacterium</taxon>
    </lineage>
</organism>
<dbReference type="AlphaFoldDB" id="A0A1C4H2W5"/>
<keyword evidence="2" id="KW-1185">Reference proteome</keyword>
<dbReference type="STRING" id="1505727.GA0061077_0600"/>
<dbReference type="EMBL" id="FMBL01000001">
    <property type="protein sequence ID" value="SCC79153.1"/>
    <property type="molecule type" value="Genomic_DNA"/>
</dbReference>
<dbReference type="Proteomes" id="UP000242610">
    <property type="component" value="Unassembled WGS sequence"/>
</dbReference>
<dbReference type="InterPro" id="IPR038555">
    <property type="entry name" value="Zincin_1_sf"/>
</dbReference>
<gene>
    <name evidence="1" type="ORF">GA0061077_0600</name>
</gene>
<proteinExistence type="predicted"/>
<name>A0A1C4H2W5_9BIFI</name>
<evidence type="ECO:0000313" key="1">
    <source>
        <dbReference type="EMBL" id="SCC79153.1"/>
    </source>
</evidence>
<evidence type="ECO:0000313" key="2">
    <source>
        <dbReference type="Proteomes" id="UP000242610"/>
    </source>
</evidence>
<dbReference type="Pfam" id="PF06262">
    <property type="entry name" value="Zincin_1"/>
    <property type="match status" value="1"/>
</dbReference>
<dbReference type="Gene3D" id="3.30.2010.20">
    <property type="match status" value="1"/>
</dbReference>
<accession>A0A1C4H2W5</accession>